<proteinExistence type="predicted"/>
<feature type="transmembrane region" description="Helical" evidence="1">
    <location>
        <begin position="51"/>
        <end position="75"/>
    </location>
</feature>
<keyword evidence="1" id="KW-0812">Transmembrane</keyword>
<comment type="caution">
    <text evidence="2">The sequence shown here is derived from an EMBL/GenBank/DDBJ whole genome shotgun (WGS) entry which is preliminary data.</text>
</comment>
<dbReference type="AlphaFoldDB" id="A0A7J7YAL1"/>
<gene>
    <name evidence="2" type="ORF">mPipKuh1_010352</name>
</gene>
<dbReference type="EMBL" id="JACAGB010000006">
    <property type="protein sequence ID" value="KAF6358530.1"/>
    <property type="molecule type" value="Genomic_DNA"/>
</dbReference>
<keyword evidence="3" id="KW-1185">Reference proteome</keyword>
<keyword evidence="1" id="KW-1133">Transmembrane helix</keyword>
<evidence type="ECO:0000256" key="1">
    <source>
        <dbReference type="SAM" id="Phobius"/>
    </source>
</evidence>
<evidence type="ECO:0000313" key="2">
    <source>
        <dbReference type="EMBL" id="KAF6358530.1"/>
    </source>
</evidence>
<name>A0A7J7YAL1_PIPKU</name>
<dbReference type="Proteomes" id="UP000558488">
    <property type="component" value="Unassembled WGS sequence"/>
</dbReference>
<reference evidence="2 3" key="1">
    <citation type="journal article" date="2020" name="Nature">
        <title>Six reference-quality genomes reveal evolution of bat adaptations.</title>
        <authorList>
            <person name="Jebb D."/>
            <person name="Huang Z."/>
            <person name="Pippel M."/>
            <person name="Hughes G.M."/>
            <person name="Lavrichenko K."/>
            <person name="Devanna P."/>
            <person name="Winkler S."/>
            <person name="Jermiin L.S."/>
            <person name="Skirmuntt E.C."/>
            <person name="Katzourakis A."/>
            <person name="Burkitt-Gray L."/>
            <person name="Ray D.A."/>
            <person name="Sullivan K.A.M."/>
            <person name="Roscito J.G."/>
            <person name="Kirilenko B.M."/>
            <person name="Davalos L.M."/>
            <person name="Corthals A.P."/>
            <person name="Power M.L."/>
            <person name="Jones G."/>
            <person name="Ransome R.D."/>
            <person name="Dechmann D.K.N."/>
            <person name="Locatelli A.G."/>
            <person name="Puechmaille S.J."/>
            <person name="Fedrigo O."/>
            <person name="Jarvis E.D."/>
            <person name="Hiller M."/>
            <person name="Vernes S.C."/>
            <person name="Myers E.W."/>
            <person name="Teeling E.C."/>
        </authorList>
    </citation>
    <scope>NUCLEOTIDE SEQUENCE [LARGE SCALE GENOMIC DNA]</scope>
    <source>
        <strain evidence="2">MPipKuh1</strain>
        <tissue evidence="2">Flight muscle</tissue>
    </source>
</reference>
<sequence>MGKVTSLDSSVQLRKRTKFLLSPKLKIPLGHQDSPLTLKKRTLLSLRHYSFHYIGGICRCNFLLFVLLSLLLLLFQDMMKKYKQSLKPDWLSGRASVCGLKGPRSNSGQGHVHWLWAHPCWGVCKRQLVDVSFSSTFLALYLSPFLSIKKSIKYI</sequence>
<accession>A0A7J7YAL1</accession>
<evidence type="ECO:0000313" key="3">
    <source>
        <dbReference type="Proteomes" id="UP000558488"/>
    </source>
</evidence>
<protein>
    <submittedName>
        <fullName evidence="2">Uncharacterized protein</fullName>
    </submittedName>
</protein>
<keyword evidence="1" id="KW-0472">Membrane</keyword>
<organism evidence="2 3">
    <name type="scientific">Pipistrellus kuhlii</name>
    <name type="common">Kuhl's pipistrelle</name>
    <dbReference type="NCBI Taxonomy" id="59472"/>
    <lineage>
        <taxon>Eukaryota</taxon>
        <taxon>Metazoa</taxon>
        <taxon>Chordata</taxon>
        <taxon>Craniata</taxon>
        <taxon>Vertebrata</taxon>
        <taxon>Euteleostomi</taxon>
        <taxon>Mammalia</taxon>
        <taxon>Eutheria</taxon>
        <taxon>Laurasiatheria</taxon>
        <taxon>Chiroptera</taxon>
        <taxon>Yangochiroptera</taxon>
        <taxon>Vespertilionidae</taxon>
        <taxon>Pipistrellus</taxon>
    </lineage>
</organism>